<keyword evidence="1" id="KW-0732">Signal</keyword>
<evidence type="ECO:0008006" key="4">
    <source>
        <dbReference type="Google" id="ProtNLM"/>
    </source>
</evidence>
<dbReference type="EMBL" id="JAKKPZ010000002">
    <property type="protein sequence ID" value="KAI1726625.1"/>
    <property type="molecule type" value="Genomic_DNA"/>
</dbReference>
<keyword evidence="3" id="KW-1185">Reference proteome</keyword>
<evidence type="ECO:0000313" key="3">
    <source>
        <dbReference type="Proteomes" id="UP001201812"/>
    </source>
</evidence>
<feature type="signal peptide" evidence="1">
    <location>
        <begin position="1"/>
        <end position="18"/>
    </location>
</feature>
<accession>A0AAD4NJ23</accession>
<reference evidence="2" key="1">
    <citation type="submission" date="2022-01" db="EMBL/GenBank/DDBJ databases">
        <title>Genome Sequence Resource for Two Populations of Ditylenchus destructor, the Migratory Endoparasitic Phytonematode.</title>
        <authorList>
            <person name="Zhang H."/>
            <person name="Lin R."/>
            <person name="Xie B."/>
        </authorList>
    </citation>
    <scope>NUCLEOTIDE SEQUENCE</scope>
    <source>
        <strain evidence="2">BazhouSP</strain>
    </source>
</reference>
<protein>
    <recommendedName>
        <fullName evidence="4">Secreted protein</fullName>
    </recommendedName>
</protein>
<evidence type="ECO:0000256" key="1">
    <source>
        <dbReference type="SAM" id="SignalP"/>
    </source>
</evidence>
<comment type="caution">
    <text evidence="2">The sequence shown here is derived from an EMBL/GenBank/DDBJ whole genome shotgun (WGS) entry which is preliminary data.</text>
</comment>
<dbReference type="AlphaFoldDB" id="A0AAD4NJ23"/>
<proteinExistence type="predicted"/>
<organism evidence="2 3">
    <name type="scientific">Ditylenchus destructor</name>
    <dbReference type="NCBI Taxonomy" id="166010"/>
    <lineage>
        <taxon>Eukaryota</taxon>
        <taxon>Metazoa</taxon>
        <taxon>Ecdysozoa</taxon>
        <taxon>Nematoda</taxon>
        <taxon>Chromadorea</taxon>
        <taxon>Rhabditida</taxon>
        <taxon>Tylenchina</taxon>
        <taxon>Tylenchomorpha</taxon>
        <taxon>Sphaerularioidea</taxon>
        <taxon>Anguinidae</taxon>
        <taxon>Anguininae</taxon>
        <taxon>Ditylenchus</taxon>
    </lineage>
</organism>
<name>A0AAD4NJ23_9BILA</name>
<sequence>MYIYLLLTLGRLCLCAHSDRPPTCILRGLSAGAVRHVVDLPPYTDPNLSKFSLCPPKDPSNFLFSTVGAGLRALYGKKFVALSALPTTLMCYLRK</sequence>
<gene>
    <name evidence="2" type="ORF">DdX_03348</name>
</gene>
<evidence type="ECO:0000313" key="2">
    <source>
        <dbReference type="EMBL" id="KAI1726625.1"/>
    </source>
</evidence>
<feature type="chain" id="PRO_5042163703" description="Secreted protein" evidence="1">
    <location>
        <begin position="19"/>
        <end position="95"/>
    </location>
</feature>
<dbReference type="Proteomes" id="UP001201812">
    <property type="component" value="Unassembled WGS sequence"/>
</dbReference>